<evidence type="ECO:0000256" key="1">
    <source>
        <dbReference type="SAM" id="Phobius"/>
    </source>
</evidence>
<sequence>MRRNTKSFDQEAFPIKLDKAVHWSNSRQYNKAVFRIFHTYSFLWKWIAGLFFCILFIILLELLGRFRMYHELYFTDAIERERLGYLNEMNIDLSSSYLTAQRKGHKFISATTNTQMTQWIEKRGNKTNGQKLLIGCSAHWERYVLHSFSYLFAELKEKYGWVELAENDIDRLFADRKPPSVLFFCLNSFTEPFLSFIEKSEQFALLRARGTLVVLWNDDMRYYDQYDPIQLRERIFKCSDVLVGTYTFLMNTYFASVTSNMRLKDMPVTLWLPHSASWDFIDGPINTHPIRKILLAGARGSNWYPLRHWFGQYQQQHGQFMDSLAHSGYHVTDNQSQIFASYLRSYHVGITTTMLLQYVVAKVFEIPATGALLLLNRDLAPILESLGFRDRINYIAYDSNNPTHTIWWVSDPENFAQIDRIRAKGMESVREYHLVSDRAQALDAFFMNGSVTYTFPTEFDVKSPCPMVCYSSKSTCEHKFAAYGLYKCDYHFCGIMSLLH</sequence>
<feature type="transmembrane region" description="Helical" evidence="1">
    <location>
        <begin position="43"/>
        <end position="63"/>
    </location>
</feature>
<keyword evidence="3" id="KW-1185">Reference proteome</keyword>
<evidence type="ECO:0000313" key="2">
    <source>
        <dbReference type="EMBL" id="CCI45630.1"/>
    </source>
</evidence>
<dbReference type="Proteomes" id="UP000053237">
    <property type="component" value="Unassembled WGS sequence"/>
</dbReference>
<dbReference type="AlphaFoldDB" id="A0A024GGF9"/>
<protein>
    <submittedName>
        <fullName evidence="2">Uncharacterized protein</fullName>
    </submittedName>
</protein>
<proteinExistence type="predicted"/>
<dbReference type="EMBL" id="CAIX01000103">
    <property type="protein sequence ID" value="CCI45630.1"/>
    <property type="molecule type" value="Genomic_DNA"/>
</dbReference>
<comment type="caution">
    <text evidence="2">The sequence shown here is derived from an EMBL/GenBank/DDBJ whole genome shotgun (WGS) entry which is preliminary data.</text>
</comment>
<organism evidence="2 3">
    <name type="scientific">Albugo candida</name>
    <dbReference type="NCBI Taxonomy" id="65357"/>
    <lineage>
        <taxon>Eukaryota</taxon>
        <taxon>Sar</taxon>
        <taxon>Stramenopiles</taxon>
        <taxon>Oomycota</taxon>
        <taxon>Peronosporomycetes</taxon>
        <taxon>Albuginales</taxon>
        <taxon>Albuginaceae</taxon>
        <taxon>Albugo</taxon>
    </lineage>
</organism>
<dbReference type="InParanoid" id="A0A024GGF9"/>
<keyword evidence="1" id="KW-0472">Membrane</keyword>
<evidence type="ECO:0000313" key="3">
    <source>
        <dbReference type="Proteomes" id="UP000053237"/>
    </source>
</evidence>
<reference evidence="2 3" key="1">
    <citation type="submission" date="2012-05" db="EMBL/GenBank/DDBJ databases">
        <title>Recombination and specialization in a pathogen metapopulation.</title>
        <authorList>
            <person name="Gardiner A."/>
            <person name="Kemen E."/>
            <person name="Schultz-Larsen T."/>
            <person name="MacLean D."/>
            <person name="Van Oosterhout C."/>
            <person name="Jones J.D.G."/>
        </authorList>
    </citation>
    <scope>NUCLEOTIDE SEQUENCE [LARGE SCALE GENOMIC DNA]</scope>
    <source>
        <strain evidence="2 3">Ac Nc2</strain>
    </source>
</reference>
<gene>
    <name evidence="2" type="ORF">BN9_065270</name>
</gene>
<keyword evidence="1" id="KW-0812">Transmembrane</keyword>
<keyword evidence="1" id="KW-1133">Transmembrane helix</keyword>
<dbReference type="OrthoDB" id="10034067at2759"/>
<name>A0A024GGF9_9STRA</name>
<accession>A0A024GGF9</accession>